<keyword evidence="2" id="KW-1185">Reference proteome</keyword>
<sequence>MTGPATRWTAVRLIVTTGAGSASPRVRWMTVALLGGRRGDLDGLHGRPVPE</sequence>
<protein>
    <submittedName>
        <fullName evidence="1">Uncharacterized protein</fullName>
    </submittedName>
</protein>
<proteinExistence type="predicted"/>
<evidence type="ECO:0000313" key="1">
    <source>
        <dbReference type="EMBL" id="MER6617749.1"/>
    </source>
</evidence>
<dbReference type="Proteomes" id="UP001445472">
    <property type="component" value="Unassembled WGS sequence"/>
</dbReference>
<evidence type="ECO:0000313" key="2">
    <source>
        <dbReference type="Proteomes" id="UP001445472"/>
    </source>
</evidence>
<organism evidence="1 2">
    <name type="scientific">Streptomyces xantholiticus</name>
    <dbReference type="NCBI Taxonomy" id="68285"/>
    <lineage>
        <taxon>Bacteria</taxon>
        <taxon>Bacillati</taxon>
        <taxon>Actinomycetota</taxon>
        <taxon>Actinomycetes</taxon>
        <taxon>Kitasatosporales</taxon>
        <taxon>Streptomycetaceae</taxon>
        <taxon>Streptomyces</taxon>
    </lineage>
</organism>
<gene>
    <name evidence="1" type="ORF">ABT276_31450</name>
</gene>
<dbReference type="EMBL" id="JBEPBX010000043">
    <property type="protein sequence ID" value="MER6617749.1"/>
    <property type="molecule type" value="Genomic_DNA"/>
</dbReference>
<comment type="caution">
    <text evidence="1">The sequence shown here is derived from an EMBL/GenBank/DDBJ whole genome shotgun (WGS) entry which is preliminary data.</text>
</comment>
<name>A0ABV1V3Y4_9ACTN</name>
<accession>A0ABV1V3Y4</accession>
<reference evidence="1 2" key="1">
    <citation type="submission" date="2024-06" db="EMBL/GenBank/DDBJ databases">
        <title>The Natural Products Discovery Center: Release of the First 8490 Sequenced Strains for Exploring Actinobacteria Biosynthetic Diversity.</title>
        <authorList>
            <person name="Kalkreuter E."/>
            <person name="Kautsar S.A."/>
            <person name="Yang D."/>
            <person name="Bader C.D."/>
            <person name="Teijaro C.N."/>
            <person name="Fluegel L."/>
            <person name="Davis C.M."/>
            <person name="Simpson J.R."/>
            <person name="Lauterbach L."/>
            <person name="Steele A.D."/>
            <person name="Gui C."/>
            <person name="Meng S."/>
            <person name="Li G."/>
            <person name="Viehrig K."/>
            <person name="Ye F."/>
            <person name="Su P."/>
            <person name="Kiefer A.F."/>
            <person name="Nichols A."/>
            <person name="Cepeda A.J."/>
            <person name="Yan W."/>
            <person name="Fan B."/>
            <person name="Jiang Y."/>
            <person name="Adhikari A."/>
            <person name="Zheng C.-J."/>
            <person name="Schuster L."/>
            <person name="Cowan T.M."/>
            <person name="Smanski M.J."/>
            <person name="Chevrette M.G."/>
            <person name="De Carvalho L.P.S."/>
            <person name="Shen B."/>
        </authorList>
    </citation>
    <scope>NUCLEOTIDE SEQUENCE [LARGE SCALE GENOMIC DNA]</scope>
    <source>
        <strain evidence="1 2">NPDC000837</strain>
    </source>
</reference>
<dbReference type="RefSeq" id="WP_351978772.1">
    <property type="nucleotide sequence ID" value="NZ_JBEPBX010000043.1"/>
</dbReference>